<name>A0A934JZ58_9GAMM</name>
<evidence type="ECO:0000313" key="3">
    <source>
        <dbReference type="Proteomes" id="UP000628710"/>
    </source>
</evidence>
<keyword evidence="1" id="KW-0732">Signal</keyword>
<keyword evidence="3" id="KW-1185">Reference proteome</keyword>
<reference evidence="2" key="1">
    <citation type="submission" date="2020-12" db="EMBL/GenBank/DDBJ databases">
        <title>Marinomonas arctica sp. nov., a psychrotolerant bacterium isolated from the Arctic.</title>
        <authorList>
            <person name="Zhang Y."/>
        </authorList>
    </citation>
    <scope>NUCLEOTIDE SEQUENCE</scope>
    <source>
        <strain evidence="2">C1424</strain>
    </source>
</reference>
<comment type="caution">
    <text evidence="2">The sequence shown here is derived from an EMBL/GenBank/DDBJ whole genome shotgun (WGS) entry which is preliminary data.</text>
</comment>
<dbReference type="SUPFAM" id="SSF56925">
    <property type="entry name" value="OMPA-like"/>
    <property type="match status" value="1"/>
</dbReference>
<evidence type="ECO:0000256" key="1">
    <source>
        <dbReference type="SAM" id="SignalP"/>
    </source>
</evidence>
<protein>
    <submittedName>
        <fullName evidence="2">Outer membrane beta-barrel protein</fullName>
    </submittedName>
</protein>
<dbReference type="AlphaFoldDB" id="A0A934JZ58"/>
<dbReference type="Proteomes" id="UP000628710">
    <property type="component" value="Unassembled WGS sequence"/>
</dbReference>
<dbReference type="RefSeq" id="WP_199469986.1">
    <property type="nucleotide sequence ID" value="NZ_JAEMNX010000027.1"/>
</dbReference>
<evidence type="ECO:0000313" key="2">
    <source>
        <dbReference type="EMBL" id="MBJ7539592.1"/>
    </source>
</evidence>
<feature type="signal peptide" evidence="1">
    <location>
        <begin position="1"/>
        <end position="19"/>
    </location>
</feature>
<feature type="chain" id="PRO_5036882799" evidence="1">
    <location>
        <begin position="20"/>
        <end position="189"/>
    </location>
</feature>
<dbReference type="EMBL" id="JAEMNX010000027">
    <property type="protein sequence ID" value="MBJ7539592.1"/>
    <property type="molecule type" value="Genomic_DNA"/>
</dbReference>
<organism evidence="2 3">
    <name type="scientific">Marinomonas transparens</name>
    <dbReference type="NCBI Taxonomy" id="2795388"/>
    <lineage>
        <taxon>Bacteria</taxon>
        <taxon>Pseudomonadati</taxon>
        <taxon>Pseudomonadota</taxon>
        <taxon>Gammaproteobacteria</taxon>
        <taxon>Oceanospirillales</taxon>
        <taxon>Oceanospirillaceae</taxon>
        <taxon>Marinomonas</taxon>
    </lineage>
</organism>
<proteinExistence type="predicted"/>
<accession>A0A934JZ58</accession>
<sequence>MKRVIGTLLLSVLATPVFAAGGDWTGHISLFDGEKSLDVNDWKGSAHEQDSWGVITDFKRQDWPVSIAIDVMGSVEENNSGSIRKKDQTGEFDIGVRKIWSLPSLLLSPYIGGGVAIAYAEKESNEGGINTIQRDHANGIWVGVGTYWNITDLFVVGLDMRYTQAEVEIAGKDVDAGGVNAGFTLGLNW</sequence>
<dbReference type="Gene3D" id="2.40.160.20">
    <property type="match status" value="1"/>
</dbReference>
<gene>
    <name evidence="2" type="ORF">I8J31_18100</name>
</gene>
<dbReference type="InterPro" id="IPR011250">
    <property type="entry name" value="OMP/PagP_B-barrel"/>
</dbReference>